<gene>
    <name evidence="1" type="ORF">SAMN02746065_10676</name>
</gene>
<dbReference type="STRING" id="1121400.SAMN02746065_10676"/>
<dbReference type="RefSeq" id="WP_139795747.1">
    <property type="nucleotide sequence ID" value="NZ_FWXY01000006.1"/>
</dbReference>
<dbReference type="Pfam" id="PF21842">
    <property type="entry name" value="DUF6901"/>
    <property type="match status" value="1"/>
</dbReference>
<accession>A0A1W2ASZ4</accession>
<name>A0A1W2ASZ4_9BACT</name>
<dbReference type="AlphaFoldDB" id="A0A1W2ASZ4"/>
<dbReference type="Proteomes" id="UP000192418">
    <property type="component" value="Unassembled WGS sequence"/>
</dbReference>
<evidence type="ECO:0000313" key="2">
    <source>
        <dbReference type="Proteomes" id="UP000192418"/>
    </source>
</evidence>
<reference evidence="1 2" key="1">
    <citation type="submission" date="2017-04" db="EMBL/GenBank/DDBJ databases">
        <authorList>
            <person name="Afonso C.L."/>
            <person name="Miller P.J."/>
            <person name="Scott M.A."/>
            <person name="Spackman E."/>
            <person name="Goraichik I."/>
            <person name="Dimitrov K.M."/>
            <person name="Suarez D.L."/>
            <person name="Swayne D.E."/>
        </authorList>
    </citation>
    <scope>NUCLEOTIDE SEQUENCE [LARGE SCALE GENOMIC DNA]</scope>
    <source>
        <strain evidence="1 2">DSM 3385</strain>
    </source>
</reference>
<proteinExistence type="predicted"/>
<evidence type="ECO:0000313" key="1">
    <source>
        <dbReference type="EMBL" id="SMC63805.1"/>
    </source>
</evidence>
<dbReference type="EMBL" id="FWXY01000006">
    <property type="protein sequence ID" value="SMC63805.1"/>
    <property type="molecule type" value="Genomic_DNA"/>
</dbReference>
<dbReference type="InterPro" id="IPR054196">
    <property type="entry name" value="DUF6901"/>
</dbReference>
<dbReference type="OrthoDB" id="9813686at2"/>
<keyword evidence="2" id="KW-1185">Reference proteome</keyword>
<organism evidence="1 2">
    <name type="scientific">Desulfocicer vacuolatum DSM 3385</name>
    <dbReference type="NCBI Taxonomy" id="1121400"/>
    <lineage>
        <taxon>Bacteria</taxon>
        <taxon>Pseudomonadati</taxon>
        <taxon>Thermodesulfobacteriota</taxon>
        <taxon>Desulfobacteria</taxon>
        <taxon>Desulfobacterales</taxon>
        <taxon>Desulfobacteraceae</taxon>
        <taxon>Desulfocicer</taxon>
    </lineage>
</organism>
<sequence length="249" mass="28647">MGIISFNYIFNLPEKKQIHKKIQLDAQKLNIINNTPKTLPDWTRLDFCQCPHCPLSMNTHTHCPLAVNLVNIINELDTLYSYHKIHVKVIMENRTISQETTVQKALGSLMGLVIATSGCPHTRFFRSMARFHLPLADEEETISRVTSMYLLGQYFTKEEGNPADFHFKGLMQIYENMHIVNKETAKRLRVASKTDSAVNAIILLDMFTYVLPMSIDSQLQEIRHLFDIDPQNQPVNDTTSATRIRQNQD</sequence>
<protein>
    <submittedName>
        <fullName evidence="1">Uncharacterized protein</fullName>
    </submittedName>
</protein>